<sequence length="41" mass="4519">MKTPQNEITPKSSIKAFHSDFHIHGTTGVTTVIYNQGSKNC</sequence>
<evidence type="ECO:0000313" key="1">
    <source>
        <dbReference type="EMBL" id="JAH36686.1"/>
    </source>
</evidence>
<reference evidence="1" key="1">
    <citation type="submission" date="2014-11" db="EMBL/GenBank/DDBJ databases">
        <authorList>
            <person name="Amaro Gonzalez C."/>
        </authorList>
    </citation>
    <scope>NUCLEOTIDE SEQUENCE</scope>
</reference>
<reference evidence="1" key="2">
    <citation type="journal article" date="2015" name="Fish Shellfish Immunol.">
        <title>Early steps in the European eel (Anguilla anguilla)-Vibrio vulnificus interaction in the gills: Role of the RtxA13 toxin.</title>
        <authorList>
            <person name="Callol A."/>
            <person name="Pajuelo D."/>
            <person name="Ebbesson L."/>
            <person name="Teles M."/>
            <person name="MacKenzie S."/>
            <person name="Amaro C."/>
        </authorList>
    </citation>
    <scope>NUCLEOTIDE SEQUENCE</scope>
</reference>
<dbReference type="EMBL" id="GBXM01071891">
    <property type="protein sequence ID" value="JAH36686.1"/>
    <property type="molecule type" value="Transcribed_RNA"/>
</dbReference>
<proteinExistence type="predicted"/>
<dbReference type="AlphaFoldDB" id="A0A0E9S5W4"/>
<organism evidence="1">
    <name type="scientific">Anguilla anguilla</name>
    <name type="common">European freshwater eel</name>
    <name type="synonym">Muraena anguilla</name>
    <dbReference type="NCBI Taxonomy" id="7936"/>
    <lineage>
        <taxon>Eukaryota</taxon>
        <taxon>Metazoa</taxon>
        <taxon>Chordata</taxon>
        <taxon>Craniata</taxon>
        <taxon>Vertebrata</taxon>
        <taxon>Euteleostomi</taxon>
        <taxon>Actinopterygii</taxon>
        <taxon>Neopterygii</taxon>
        <taxon>Teleostei</taxon>
        <taxon>Anguilliformes</taxon>
        <taxon>Anguillidae</taxon>
        <taxon>Anguilla</taxon>
    </lineage>
</organism>
<name>A0A0E9S5W4_ANGAN</name>
<accession>A0A0E9S5W4</accession>
<protein>
    <submittedName>
        <fullName evidence="1">Uncharacterized protein</fullName>
    </submittedName>
</protein>